<evidence type="ECO:0000313" key="15">
    <source>
        <dbReference type="Proteomes" id="UP000786693"/>
    </source>
</evidence>
<evidence type="ECO:0000256" key="11">
    <source>
        <dbReference type="SAM" id="MobiDB-lite"/>
    </source>
</evidence>
<keyword evidence="4 9" id="KW-1003">Cell membrane</keyword>
<dbReference type="InterPro" id="IPR058781">
    <property type="entry name" value="HH_AprE-like"/>
</dbReference>
<evidence type="ECO:0000256" key="6">
    <source>
        <dbReference type="ARBA" id="ARBA00022692"/>
    </source>
</evidence>
<comment type="similarity">
    <text evidence="2 9">Belongs to the membrane fusion protein (MFP) (TC 8.A.1) family.</text>
</comment>
<keyword evidence="3 9" id="KW-0813">Transport</keyword>
<dbReference type="PANTHER" id="PTHR30386">
    <property type="entry name" value="MEMBRANE FUSION SUBUNIT OF EMRAB-TOLC MULTIDRUG EFFLUX PUMP"/>
    <property type="match status" value="1"/>
</dbReference>
<dbReference type="PRINTS" id="PR01490">
    <property type="entry name" value="RTXTOXIND"/>
</dbReference>
<accession>A0ABQ4NQ86</accession>
<feature type="transmembrane region" description="Helical" evidence="9">
    <location>
        <begin position="37"/>
        <end position="56"/>
    </location>
</feature>
<feature type="domain" description="AprE-like long alpha-helical hairpin" evidence="12">
    <location>
        <begin position="113"/>
        <end position="302"/>
    </location>
</feature>
<keyword evidence="7 9" id="KW-1133">Transmembrane helix</keyword>
<feature type="region of interest" description="Disordered" evidence="11">
    <location>
        <begin position="1"/>
        <end position="27"/>
    </location>
</feature>
<dbReference type="Pfam" id="PF25994">
    <property type="entry name" value="HH_AprE"/>
    <property type="match status" value="1"/>
</dbReference>
<keyword evidence="6 9" id="KW-0812">Transmembrane</keyword>
<dbReference type="EMBL" id="BPFH01000006">
    <property type="protein sequence ID" value="GIT96576.1"/>
    <property type="molecule type" value="Genomic_DNA"/>
</dbReference>
<feature type="coiled-coil region" evidence="10">
    <location>
        <begin position="276"/>
        <end position="310"/>
    </location>
</feature>
<evidence type="ECO:0000256" key="2">
    <source>
        <dbReference type="ARBA" id="ARBA00009477"/>
    </source>
</evidence>
<evidence type="ECO:0000256" key="7">
    <source>
        <dbReference type="ARBA" id="ARBA00022989"/>
    </source>
</evidence>
<dbReference type="Gene3D" id="2.40.50.100">
    <property type="match status" value="1"/>
</dbReference>
<evidence type="ECO:0000259" key="13">
    <source>
        <dbReference type="Pfam" id="PF26002"/>
    </source>
</evidence>
<evidence type="ECO:0000256" key="1">
    <source>
        <dbReference type="ARBA" id="ARBA00004377"/>
    </source>
</evidence>
<evidence type="ECO:0000259" key="12">
    <source>
        <dbReference type="Pfam" id="PF25994"/>
    </source>
</evidence>
<comment type="caution">
    <text evidence="14">The sequence shown here is derived from an EMBL/GenBank/DDBJ whole genome shotgun (WGS) entry which is preliminary data.</text>
</comment>
<comment type="subcellular location">
    <subcellularLocation>
        <location evidence="1 9">Cell inner membrane</location>
        <topology evidence="1 9">Single-pass membrane protein</topology>
    </subcellularLocation>
</comment>
<evidence type="ECO:0000256" key="8">
    <source>
        <dbReference type="ARBA" id="ARBA00023136"/>
    </source>
</evidence>
<dbReference type="InterPro" id="IPR050739">
    <property type="entry name" value="MFP"/>
</dbReference>
<gene>
    <name evidence="14" type="ORF">JANAI62_31990</name>
</gene>
<dbReference type="Pfam" id="PF26002">
    <property type="entry name" value="Beta-barrel_AprE"/>
    <property type="match status" value="1"/>
</dbReference>
<keyword evidence="10" id="KW-0175">Coiled coil</keyword>
<keyword evidence="5 9" id="KW-0997">Cell inner membrane</keyword>
<dbReference type="RefSeq" id="WP_308442987.1">
    <property type="nucleotide sequence ID" value="NZ_BPFH01000006.1"/>
</dbReference>
<dbReference type="NCBIfam" id="TIGR01843">
    <property type="entry name" value="type_I_hlyD"/>
    <property type="match status" value="1"/>
</dbReference>
<evidence type="ECO:0000256" key="10">
    <source>
        <dbReference type="SAM" id="Coils"/>
    </source>
</evidence>
<name>A0ABQ4NQ86_9RHOB</name>
<feature type="domain" description="AprE-like beta-barrel" evidence="13">
    <location>
        <begin position="345"/>
        <end position="434"/>
    </location>
</feature>
<keyword evidence="8 9" id="KW-0472">Membrane</keyword>
<dbReference type="Proteomes" id="UP000786693">
    <property type="component" value="Unassembled WGS sequence"/>
</dbReference>
<dbReference type="InterPro" id="IPR010129">
    <property type="entry name" value="T1SS_HlyD"/>
</dbReference>
<reference evidence="14 15" key="1">
    <citation type="submission" date="2021-05" db="EMBL/GenBank/DDBJ databases">
        <title>Bacteria Genome sequencing.</title>
        <authorList>
            <person name="Takabe Y."/>
            <person name="Nakajima Y."/>
            <person name="Suzuki S."/>
            <person name="Shiozaki T."/>
        </authorList>
    </citation>
    <scope>NUCLEOTIDE SEQUENCE [LARGE SCALE GENOMIC DNA]</scope>
    <source>
        <strain evidence="14 15">AI_62</strain>
    </source>
</reference>
<evidence type="ECO:0000313" key="14">
    <source>
        <dbReference type="EMBL" id="GIT96576.1"/>
    </source>
</evidence>
<dbReference type="Gene3D" id="2.40.30.170">
    <property type="match status" value="1"/>
</dbReference>
<organism evidence="14 15">
    <name type="scientific">Jannaschia pagri</name>
    <dbReference type="NCBI Taxonomy" id="2829797"/>
    <lineage>
        <taxon>Bacteria</taxon>
        <taxon>Pseudomonadati</taxon>
        <taxon>Pseudomonadota</taxon>
        <taxon>Alphaproteobacteria</taxon>
        <taxon>Rhodobacterales</taxon>
        <taxon>Roseobacteraceae</taxon>
        <taxon>Jannaschia</taxon>
    </lineage>
</organism>
<sequence length="457" mass="51050">MNQMPAKKPIGKVATKPAKPVPPAKQASQTWHARRQLIMGVIGLAVLLGGFGYWAVFANIAGAIISTGQIAVESNRQVVQHPDGGVVSTIHVREGDTVEAGDPLLSLDRTLLQSDAQILLDQLHEITARASRFRAERDGLDEVRFPDDLLAAAEADEEVDDMLRGQVNLFLTRRESYEREAEQLVRRKEQISAQVDGITSQTEALNLQLGFIRQELDAQRSLLDRGLAQAPRVLSLQREEARLLGQVGEFAAAVAELEGRATEIDLEVLKLDTRLREEAISQLRDLQFRQIELEEQYRSIQERLARMELTAPVAGIVYGLSVFAPRSVIRPADPVLFLVPQDRPLVIQTQVDPIHIDQVYPGQPVTLRMPTFDARTTPELFGSVIRVSPDSFTDEVTGMTYYQAEVLPNEGEIERLNGQVMLPGMPVEAYIRTEDRTPLTYLTKPLTDYFNRAFREG</sequence>
<protein>
    <recommendedName>
        <fullName evidence="9">Membrane fusion protein (MFP) family protein</fullName>
    </recommendedName>
</protein>
<evidence type="ECO:0000256" key="9">
    <source>
        <dbReference type="RuleBase" id="RU365093"/>
    </source>
</evidence>
<dbReference type="PANTHER" id="PTHR30386:SF17">
    <property type="entry name" value="ALKALINE PROTEASE SECRETION PROTEIN APRE"/>
    <property type="match status" value="1"/>
</dbReference>
<dbReference type="InterPro" id="IPR058982">
    <property type="entry name" value="Beta-barrel_AprE"/>
</dbReference>
<proteinExistence type="inferred from homology"/>
<evidence type="ECO:0000256" key="5">
    <source>
        <dbReference type="ARBA" id="ARBA00022519"/>
    </source>
</evidence>
<evidence type="ECO:0000256" key="4">
    <source>
        <dbReference type="ARBA" id="ARBA00022475"/>
    </source>
</evidence>
<keyword evidence="15" id="KW-1185">Reference proteome</keyword>
<evidence type="ECO:0000256" key="3">
    <source>
        <dbReference type="ARBA" id="ARBA00022448"/>
    </source>
</evidence>